<proteinExistence type="predicted"/>
<dbReference type="InterPro" id="IPR052709">
    <property type="entry name" value="Transposase-MT_Hybrid"/>
</dbReference>
<dbReference type="PANTHER" id="PTHR46060">
    <property type="entry name" value="MARINER MOS1 TRANSPOSASE-LIKE PROTEIN"/>
    <property type="match status" value="1"/>
</dbReference>
<protein>
    <recommendedName>
        <fullName evidence="3">Transposase</fullName>
    </recommendedName>
</protein>
<evidence type="ECO:0000313" key="1">
    <source>
        <dbReference type="EMBL" id="CAH2097908.1"/>
    </source>
</evidence>
<dbReference type="Proteomes" id="UP001153954">
    <property type="component" value="Unassembled WGS sequence"/>
</dbReference>
<dbReference type="PANTHER" id="PTHR46060:SF1">
    <property type="entry name" value="MARINER MOS1 TRANSPOSASE-LIKE PROTEIN"/>
    <property type="match status" value="1"/>
</dbReference>
<evidence type="ECO:0000313" key="2">
    <source>
        <dbReference type="Proteomes" id="UP001153954"/>
    </source>
</evidence>
<comment type="caution">
    <text evidence="1">The sequence shown here is derived from an EMBL/GenBank/DDBJ whole genome shotgun (WGS) entry which is preliminary data.</text>
</comment>
<accession>A0AAU9UIW3</accession>
<gene>
    <name evidence="1" type="ORF">EEDITHA_LOCUS13077</name>
</gene>
<keyword evidence="2" id="KW-1185">Reference proteome</keyword>
<evidence type="ECO:0008006" key="3">
    <source>
        <dbReference type="Google" id="ProtNLM"/>
    </source>
</evidence>
<organism evidence="1 2">
    <name type="scientific">Euphydryas editha</name>
    <name type="common">Edith's checkerspot</name>
    <dbReference type="NCBI Taxonomy" id="104508"/>
    <lineage>
        <taxon>Eukaryota</taxon>
        <taxon>Metazoa</taxon>
        <taxon>Ecdysozoa</taxon>
        <taxon>Arthropoda</taxon>
        <taxon>Hexapoda</taxon>
        <taxon>Insecta</taxon>
        <taxon>Pterygota</taxon>
        <taxon>Neoptera</taxon>
        <taxon>Endopterygota</taxon>
        <taxon>Lepidoptera</taxon>
        <taxon>Glossata</taxon>
        <taxon>Ditrysia</taxon>
        <taxon>Papilionoidea</taxon>
        <taxon>Nymphalidae</taxon>
        <taxon>Nymphalinae</taxon>
        <taxon>Euphydryas</taxon>
    </lineage>
</organism>
<sequence length="181" mass="20763">MGDFVPSYSTAANWAKEFKLGRASTEAEHLEGHPSTSLTDDNVKKVEYIVMTYRRPTDIKLKTQGSHMIAFKNPNKRIAYEKVSARWVPRMLTNKQKRNESTFRDQISISFKLTRFFLSNFITIDGTYIHHFDSDFLAFSPQPKKFLVSSSKKKDAANCEPARKTLRLFFSAGHRMATTGL</sequence>
<dbReference type="EMBL" id="CAKOGL010000018">
    <property type="protein sequence ID" value="CAH2097908.1"/>
    <property type="molecule type" value="Genomic_DNA"/>
</dbReference>
<name>A0AAU9UIW3_EUPED</name>
<dbReference type="AlphaFoldDB" id="A0AAU9UIW3"/>
<reference evidence="1" key="1">
    <citation type="submission" date="2022-03" db="EMBL/GenBank/DDBJ databases">
        <authorList>
            <person name="Tunstrom K."/>
        </authorList>
    </citation>
    <scope>NUCLEOTIDE SEQUENCE</scope>
</reference>